<evidence type="ECO:0000256" key="1">
    <source>
        <dbReference type="ARBA" id="ARBA00022908"/>
    </source>
</evidence>
<dbReference type="GO" id="GO:0015074">
    <property type="term" value="P:DNA integration"/>
    <property type="evidence" value="ECO:0007669"/>
    <property type="project" value="UniProtKB-KW"/>
</dbReference>
<evidence type="ECO:0000256" key="3">
    <source>
        <dbReference type="ARBA" id="ARBA00023172"/>
    </source>
</evidence>
<sequence length="343" mass="39279">MATITKRTDQAPHRRWQARVRRKGFPTQSKSFATKTEAEQWAREVEQTYDKGHVVDLTDARETTLREVLQRYLDEVVPGHKGAKTEGYRIRQLLGMPVAQFALANITRRAAADFRDERVKHVSGSTVTSEMNVIGRAIETARSEWGVHLVYNPFHRVRRPKANAPRDRRLEDGEEVRLLAACRASRCPYLAPAVIIAIETGMRQSEIRAMKWEHIDTARRYAALPTTKNGEPRVVPLSSRAIAAIEEMKTARQYKYQGVSLERVDGPFAHIDATVIRHAFMRARDKAGMPDLRFHDLRHEATSRLFEKGFNTMEVSSITGHKTMQMLKRYTHLRAEELALRLG</sequence>
<dbReference type="PANTHER" id="PTHR30349:SF94">
    <property type="entry name" value="INTEGRASE_RECOMBINASE HI_1414-RELATED"/>
    <property type="match status" value="1"/>
</dbReference>
<dbReference type="Proteomes" id="UP000321776">
    <property type="component" value="Unassembled WGS sequence"/>
</dbReference>
<dbReference type="GO" id="GO:0006310">
    <property type="term" value="P:DNA recombination"/>
    <property type="evidence" value="ECO:0007669"/>
    <property type="project" value="UniProtKB-KW"/>
</dbReference>
<dbReference type="Gene3D" id="1.10.443.10">
    <property type="entry name" value="Intergrase catalytic core"/>
    <property type="match status" value="1"/>
</dbReference>
<keyword evidence="2" id="KW-0238">DNA-binding</keyword>
<evidence type="ECO:0000313" key="6">
    <source>
        <dbReference type="Proteomes" id="UP000321776"/>
    </source>
</evidence>
<evidence type="ECO:0000259" key="4">
    <source>
        <dbReference type="PROSITE" id="PS51898"/>
    </source>
</evidence>
<dbReference type="InterPro" id="IPR011010">
    <property type="entry name" value="DNA_brk_join_enz"/>
</dbReference>
<dbReference type="Pfam" id="PF00589">
    <property type="entry name" value="Phage_integrase"/>
    <property type="match status" value="1"/>
</dbReference>
<proteinExistence type="predicted"/>
<name>A0A5C6VNY3_9BURK</name>
<protein>
    <submittedName>
        <fullName evidence="5">Tyrosine-type recombinase/integrase</fullName>
    </submittedName>
</protein>
<dbReference type="Gene3D" id="1.10.150.130">
    <property type="match status" value="1"/>
</dbReference>
<dbReference type="PANTHER" id="PTHR30349">
    <property type="entry name" value="PHAGE INTEGRASE-RELATED"/>
    <property type="match status" value="1"/>
</dbReference>
<dbReference type="GO" id="GO:0003677">
    <property type="term" value="F:DNA binding"/>
    <property type="evidence" value="ECO:0007669"/>
    <property type="project" value="UniProtKB-KW"/>
</dbReference>
<evidence type="ECO:0000313" key="5">
    <source>
        <dbReference type="EMBL" id="TXC86454.1"/>
    </source>
</evidence>
<organism evidence="5 6">
    <name type="scientific">Paraburkholderia azotifigens</name>
    <dbReference type="NCBI Taxonomy" id="2057004"/>
    <lineage>
        <taxon>Bacteria</taxon>
        <taxon>Pseudomonadati</taxon>
        <taxon>Pseudomonadota</taxon>
        <taxon>Betaproteobacteria</taxon>
        <taxon>Burkholderiales</taxon>
        <taxon>Burkholderiaceae</taxon>
        <taxon>Paraburkholderia</taxon>
    </lineage>
</organism>
<dbReference type="RefSeq" id="WP_147233132.1">
    <property type="nucleotide sequence ID" value="NZ_VOQS01000001.1"/>
</dbReference>
<dbReference type="SUPFAM" id="SSF56349">
    <property type="entry name" value="DNA breaking-rejoining enzymes"/>
    <property type="match status" value="1"/>
</dbReference>
<accession>A0A5C6VNY3</accession>
<evidence type="ECO:0000256" key="2">
    <source>
        <dbReference type="ARBA" id="ARBA00023125"/>
    </source>
</evidence>
<comment type="caution">
    <text evidence="5">The sequence shown here is derived from an EMBL/GenBank/DDBJ whole genome shotgun (WGS) entry which is preliminary data.</text>
</comment>
<dbReference type="InterPro" id="IPR013762">
    <property type="entry name" value="Integrase-like_cat_sf"/>
</dbReference>
<gene>
    <name evidence="5" type="ORF">FRZ40_01995</name>
</gene>
<dbReference type="InterPro" id="IPR002104">
    <property type="entry name" value="Integrase_catalytic"/>
</dbReference>
<dbReference type="EMBL" id="VOQS01000001">
    <property type="protein sequence ID" value="TXC86454.1"/>
    <property type="molecule type" value="Genomic_DNA"/>
</dbReference>
<reference evidence="5 6" key="1">
    <citation type="journal article" date="2018" name="Int. J. Syst. Evol. Microbiol.">
        <title>Paraburkholderia azotifigens sp. nov., a nitrogen-fixing bacterium isolated from paddy soil.</title>
        <authorList>
            <person name="Choi G.M."/>
            <person name="Im W.T."/>
        </authorList>
    </citation>
    <scope>NUCLEOTIDE SEQUENCE [LARGE SCALE GENOMIC DNA]</scope>
    <source>
        <strain evidence="5 6">NF 2-5-3</strain>
    </source>
</reference>
<dbReference type="PROSITE" id="PS51898">
    <property type="entry name" value="TYR_RECOMBINASE"/>
    <property type="match status" value="1"/>
</dbReference>
<dbReference type="AlphaFoldDB" id="A0A5C6VNY3"/>
<feature type="domain" description="Tyr recombinase" evidence="4">
    <location>
        <begin position="165"/>
        <end position="343"/>
    </location>
</feature>
<dbReference type="InterPro" id="IPR050090">
    <property type="entry name" value="Tyrosine_recombinase_XerCD"/>
</dbReference>
<keyword evidence="1" id="KW-0229">DNA integration</keyword>
<dbReference type="InterPro" id="IPR010998">
    <property type="entry name" value="Integrase_recombinase_N"/>
</dbReference>
<keyword evidence="3" id="KW-0233">DNA recombination</keyword>
<dbReference type="CDD" id="cd00796">
    <property type="entry name" value="INT_Rci_Hp1_C"/>
    <property type="match status" value="1"/>
</dbReference>